<evidence type="ECO:0000256" key="1">
    <source>
        <dbReference type="SAM" id="MobiDB-lite"/>
    </source>
</evidence>
<evidence type="ECO:0000313" key="2">
    <source>
        <dbReference type="EMBL" id="GES22942.1"/>
    </source>
</evidence>
<dbReference type="Proteomes" id="UP000377595">
    <property type="component" value="Unassembled WGS sequence"/>
</dbReference>
<sequence>MSSPTLASRTRNSAAPVAYRLTSCQENGNRVPAATSSPAKVDACNAASSKAGCTPNAPASDCACSGSATSANTSPPAPHQAARNPWNTGP</sequence>
<evidence type="ECO:0000313" key="3">
    <source>
        <dbReference type="Proteomes" id="UP000377595"/>
    </source>
</evidence>
<proteinExistence type="predicted"/>
<comment type="caution">
    <text evidence="2">The sequence shown here is derived from an EMBL/GenBank/DDBJ whole genome shotgun (WGS) entry which is preliminary data.</text>
</comment>
<dbReference type="EMBL" id="BLAF01000036">
    <property type="protein sequence ID" value="GES22942.1"/>
    <property type="molecule type" value="Genomic_DNA"/>
</dbReference>
<name>A0A5M3XPM1_9ACTN</name>
<feature type="region of interest" description="Disordered" evidence="1">
    <location>
        <begin position="51"/>
        <end position="90"/>
    </location>
</feature>
<organism evidence="2 3">
    <name type="scientific">Acrocarpospora pleiomorpha</name>
    <dbReference type="NCBI Taxonomy" id="90975"/>
    <lineage>
        <taxon>Bacteria</taxon>
        <taxon>Bacillati</taxon>
        <taxon>Actinomycetota</taxon>
        <taxon>Actinomycetes</taxon>
        <taxon>Streptosporangiales</taxon>
        <taxon>Streptosporangiaceae</taxon>
        <taxon>Acrocarpospora</taxon>
    </lineage>
</organism>
<reference evidence="2 3" key="1">
    <citation type="submission" date="2019-10" db="EMBL/GenBank/DDBJ databases">
        <title>Whole genome shotgun sequence of Acrocarpospora pleiomorpha NBRC 16267.</title>
        <authorList>
            <person name="Ichikawa N."/>
            <person name="Kimura A."/>
            <person name="Kitahashi Y."/>
            <person name="Komaki H."/>
            <person name="Oguchi A."/>
        </authorList>
    </citation>
    <scope>NUCLEOTIDE SEQUENCE [LARGE SCALE GENOMIC DNA]</scope>
    <source>
        <strain evidence="2 3">NBRC 16267</strain>
    </source>
</reference>
<protein>
    <submittedName>
        <fullName evidence="2">Uncharacterized protein</fullName>
    </submittedName>
</protein>
<keyword evidence="3" id="KW-1185">Reference proteome</keyword>
<dbReference type="AlphaFoldDB" id="A0A5M3XPM1"/>
<gene>
    <name evidence="2" type="ORF">Aple_058410</name>
</gene>
<accession>A0A5M3XPM1</accession>